<feature type="compositionally biased region" description="Low complexity" evidence="1">
    <location>
        <begin position="73"/>
        <end position="89"/>
    </location>
</feature>
<keyword evidence="3" id="KW-1185">Reference proteome</keyword>
<feature type="non-terminal residue" evidence="2">
    <location>
        <position position="126"/>
    </location>
</feature>
<comment type="caution">
    <text evidence="2">The sequence shown here is derived from an EMBL/GenBank/DDBJ whole genome shotgun (WGS) entry which is preliminary data.</text>
</comment>
<dbReference type="Proteomes" id="UP001189429">
    <property type="component" value="Unassembled WGS sequence"/>
</dbReference>
<dbReference type="EMBL" id="CAUYUJ010004980">
    <property type="protein sequence ID" value="CAK0811787.1"/>
    <property type="molecule type" value="Genomic_DNA"/>
</dbReference>
<protein>
    <recommendedName>
        <fullName evidence="4">Non-specific serine/threonine protein kinase</fullName>
    </recommendedName>
</protein>
<feature type="compositionally biased region" description="Basic residues" evidence="1">
    <location>
        <begin position="97"/>
        <end position="106"/>
    </location>
</feature>
<evidence type="ECO:0000256" key="1">
    <source>
        <dbReference type="SAM" id="MobiDB-lite"/>
    </source>
</evidence>
<sequence>ASGPRQAHPPRQRSGRQCPPSCSLRLSPTACCGSATPSTVVPGTPCRFSPTSLVGQPPLETDRGAAFFAEQCSSARARPDATPSSSSSSREAEATRRPCRATRGWKKGSQIGHGSYGSVHLARDMQ</sequence>
<reference evidence="2" key="1">
    <citation type="submission" date="2023-10" db="EMBL/GenBank/DDBJ databases">
        <authorList>
            <person name="Chen Y."/>
            <person name="Shah S."/>
            <person name="Dougan E. K."/>
            <person name="Thang M."/>
            <person name="Chan C."/>
        </authorList>
    </citation>
    <scope>NUCLEOTIDE SEQUENCE [LARGE SCALE GENOMIC DNA]</scope>
</reference>
<evidence type="ECO:0008006" key="4">
    <source>
        <dbReference type="Google" id="ProtNLM"/>
    </source>
</evidence>
<accession>A0ABN9R235</accession>
<gene>
    <name evidence="2" type="ORF">PCOR1329_LOCUS16272</name>
</gene>
<feature type="region of interest" description="Disordered" evidence="1">
    <location>
        <begin position="73"/>
        <end position="126"/>
    </location>
</feature>
<organism evidence="2 3">
    <name type="scientific">Prorocentrum cordatum</name>
    <dbReference type="NCBI Taxonomy" id="2364126"/>
    <lineage>
        <taxon>Eukaryota</taxon>
        <taxon>Sar</taxon>
        <taxon>Alveolata</taxon>
        <taxon>Dinophyceae</taxon>
        <taxon>Prorocentrales</taxon>
        <taxon>Prorocentraceae</taxon>
        <taxon>Prorocentrum</taxon>
    </lineage>
</organism>
<feature type="region of interest" description="Disordered" evidence="1">
    <location>
        <begin position="1"/>
        <end position="21"/>
    </location>
</feature>
<proteinExistence type="predicted"/>
<evidence type="ECO:0000313" key="2">
    <source>
        <dbReference type="EMBL" id="CAK0811787.1"/>
    </source>
</evidence>
<evidence type="ECO:0000313" key="3">
    <source>
        <dbReference type="Proteomes" id="UP001189429"/>
    </source>
</evidence>
<feature type="non-terminal residue" evidence="2">
    <location>
        <position position="1"/>
    </location>
</feature>
<name>A0ABN9R235_9DINO</name>